<keyword evidence="1" id="KW-0456">Lyase</keyword>
<dbReference type="Gene3D" id="3.20.20.140">
    <property type="entry name" value="Metal-dependent hydrolases"/>
    <property type="match status" value="1"/>
</dbReference>
<name>D2XBK8_9BACT</name>
<dbReference type="PANTHER" id="PTHR21240">
    <property type="entry name" value="2-AMINO-3-CARBOXYLMUCONATE-6-SEMIALDEHYDE DECARBOXYLASE"/>
    <property type="match status" value="1"/>
</dbReference>
<evidence type="ECO:0000259" key="2">
    <source>
        <dbReference type="Pfam" id="PF04909"/>
    </source>
</evidence>
<organism evidence="3">
    <name type="scientific">bacterium enrichment culture clone N47</name>
    <dbReference type="NCBI Taxonomy" id="700510"/>
    <lineage>
        <taxon>Bacteria</taxon>
        <taxon>environmental samples</taxon>
    </lineage>
</organism>
<dbReference type="InterPro" id="IPR006680">
    <property type="entry name" value="Amidohydro-rel"/>
</dbReference>
<dbReference type="GO" id="GO:0016787">
    <property type="term" value="F:hydrolase activity"/>
    <property type="evidence" value="ECO:0007669"/>
    <property type="project" value="UniProtKB-KW"/>
</dbReference>
<dbReference type="PANTHER" id="PTHR21240:SF19">
    <property type="entry name" value="CATALYTIC_ HYDROLASE"/>
    <property type="match status" value="1"/>
</dbReference>
<dbReference type="InterPro" id="IPR032466">
    <property type="entry name" value="Metal_Hydrolase"/>
</dbReference>
<sequence>MAKTTFKPFFPLGRFPKTQEELEQHKHLYGTSFYPFATVDEFIAAMDKDGYDRVCIAAVKMWSFRRSFSLIFDFTIDQVNEMVKQGKGRIIGVAGYNPFRIDESLTDIEKSVKEYGFKFVYAHPITFGLPFNDKKMYPLYGLCSSLKIPVSMQVGHSAEPLPSWVGNPMTVDEVVMDFPDLMINLSHTGFPWINEWIDLIWKHPNVYGDIAAYMPKNLDPEIIKFMSSGKGNNKIMWGSNGIGLTHGKHQLMEMDMKDKFKENILRNNALRFMGLAS</sequence>
<evidence type="ECO:0000313" key="3">
    <source>
        <dbReference type="EMBL" id="ADB04327.1"/>
    </source>
</evidence>
<accession>D2XBK8</accession>
<keyword evidence="3" id="KW-0378">Hydrolase</keyword>
<dbReference type="SUPFAM" id="SSF51556">
    <property type="entry name" value="Metallo-dependent hydrolases"/>
    <property type="match status" value="1"/>
</dbReference>
<dbReference type="Pfam" id="PF04909">
    <property type="entry name" value="Amidohydro_2"/>
    <property type="match status" value="1"/>
</dbReference>
<feature type="domain" description="Amidohydrolase-related" evidence="2">
    <location>
        <begin position="74"/>
        <end position="274"/>
    </location>
</feature>
<dbReference type="InterPro" id="IPR032465">
    <property type="entry name" value="ACMSD"/>
</dbReference>
<dbReference type="AlphaFoldDB" id="D2XBK8"/>
<proteinExistence type="predicted"/>
<feature type="non-terminal residue" evidence="3">
    <location>
        <position position="277"/>
    </location>
</feature>
<dbReference type="GO" id="GO:0016831">
    <property type="term" value="F:carboxy-lyase activity"/>
    <property type="evidence" value="ECO:0007669"/>
    <property type="project" value="InterPro"/>
</dbReference>
<protein>
    <submittedName>
        <fullName evidence="3">Putative amidohydrolase</fullName>
    </submittedName>
</protein>
<dbReference type="EMBL" id="GU080130">
    <property type="protein sequence ID" value="ADB04327.1"/>
    <property type="molecule type" value="Genomic_DNA"/>
</dbReference>
<reference evidence="3" key="1">
    <citation type="journal article" date="2010" name="J. Bacteriol.">
        <title>Combined genomic and proteomic approaches identify gene clusters involved in anaerobic 2-methylnaphthalene degradation in the sulfate-reducing enrichment culture N47.</title>
        <authorList>
            <person name="Selesi D."/>
            <person name="Jehmlich N."/>
            <person name="von Bergen M."/>
            <person name="Schmidt F."/>
            <person name="Rattei T."/>
            <person name="Tischler P."/>
            <person name="Lueders T."/>
            <person name="Meckenstock R.U."/>
        </authorList>
    </citation>
    <scope>NUCLEOTIDE SEQUENCE</scope>
</reference>
<evidence type="ECO:0000256" key="1">
    <source>
        <dbReference type="ARBA" id="ARBA00023239"/>
    </source>
</evidence>